<dbReference type="GO" id="GO:0016747">
    <property type="term" value="F:acyltransferase activity, transferring groups other than amino-acyl groups"/>
    <property type="evidence" value="ECO:0007669"/>
    <property type="project" value="InterPro"/>
</dbReference>
<dbReference type="PROSITE" id="PS51186">
    <property type="entry name" value="GNAT"/>
    <property type="match status" value="1"/>
</dbReference>
<dbReference type="Gene3D" id="3.40.630.30">
    <property type="match status" value="1"/>
</dbReference>
<proteinExistence type="predicted"/>
<dbReference type="PANTHER" id="PTHR43792:SF1">
    <property type="entry name" value="N-ACETYLTRANSFERASE DOMAIN-CONTAINING PROTEIN"/>
    <property type="match status" value="1"/>
</dbReference>
<accession>A0A1C5HW22</accession>
<organism evidence="2 3">
    <name type="scientific">Micromonospora siamensis</name>
    <dbReference type="NCBI Taxonomy" id="299152"/>
    <lineage>
        <taxon>Bacteria</taxon>
        <taxon>Bacillati</taxon>
        <taxon>Actinomycetota</taxon>
        <taxon>Actinomycetes</taxon>
        <taxon>Micromonosporales</taxon>
        <taxon>Micromonosporaceae</taxon>
        <taxon>Micromonospora</taxon>
    </lineage>
</organism>
<dbReference type="InterPro" id="IPR016181">
    <property type="entry name" value="Acyl_CoA_acyltransferase"/>
</dbReference>
<dbReference type="RefSeq" id="WP_088970620.1">
    <property type="nucleotide sequence ID" value="NZ_JBHLYF010000006.1"/>
</dbReference>
<keyword evidence="2" id="KW-0808">Transferase</keyword>
<dbReference type="InterPro" id="IPR051531">
    <property type="entry name" value="N-acetyltransferase"/>
</dbReference>
<dbReference type="Pfam" id="PF13302">
    <property type="entry name" value="Acetyltransf_3"/>
    <property type="match status" value="1"/>
</dbReference>
<evidence type="ECO:0000259" key="1">
    <source>
        <dbReference type="PROSITE" id="PS51186"/>
    </source>
</evidence>
<dbReference type="AlphaFoldDB" id="A0A1C5HW22"/>
<dbReference type="PANTHER" id="PTHR43792">
    <property type="entry name" value="GNAT FAMILY, PUTATIVE (AFU_ORTHOLOGUE AFUA_3G00765)-RELATED-RELATED"/>
    <property type="match status" value="1"/>
</dbReference>
<protein>
    <submittedName>
        <fullName evidence="2">Protein N-acetyltransferase, RimJ/RimL family</fullName>
    </submittedName>
</protein>
<dbReference type="EMBL" id="LT607751">
    <property type="protein sequence ID" value="SCG50162.1"/>
    <property type="molecule type" value="Genomic_DNA"/>
</dbReference>
<evidence type="ECO:0000313" key="3">
    <source>
        <dbReference type="Proteomes" id="UP000198210"/>
    </source>
</evidence>
<keyword evidence="3" id="KW-1185">Reference proteome</keyword>
<name>A0A1C5HW22_9ACTN</name>
<dbReference type="SUPFAM" id="SSF55729">
    <property type="entry name" value="Acyl-CoA N-acyltransferases (Nat)"/>
    <property type="match status" value="1"/>
</dbReference>
<dbReference type="CDD" id="cd04301">
    <property type="entry name" value="NAT_SF"/>
    <property type="match status" value="1"/>
</dbReference>
<reference evidence="2 3" key="1">
    <citation type="submission" date="2016-06" db="EMBL/GenBank/DDBJ databases">
        <authorList>
            <person name="Kjaerup R.B."/>
            <person name="Dalgaard T.S."/>
            <person name="Juul-Madsen H.R."/>
        </authorList>
    </citation>
    <scope>NUCLEOTIDE SEQUENCE [LARGE SCALE GENOMIC DNA]</scope>
    <source>
        <strain evidence="2 3">DSM 45097</strain>
    </source>
</reference>
<dbReference type="Proteomes" id="UP000198210">
    <property type="component" value="Chromosome I"/>
</dbReference>
<evidence type="ECO:0000313" key="2">
    <source>
        <dbReference type="EMBL" id="SCG50162.1"/>
    </source>
</evidence>
<gene>
    <name evidence="2" type="ORF">GA0074704_2454</name>
</gene>
<feature type="domain" description="N-acetyltransferase" evidence="1">
    <location>
        <begin position="11"/>
        <end position="169"/>
    </location>
</feature>
<sequence>MPTPVLRTPRLLLEPYRRADAEVAVALLTDPEVGRYMGNGPMGETQARGVFDRLFSQVYPQDRFAVWAVRRDGELVGHAEIKRTDDVDGHEIIYALLPSAWGAGLGSEIARAVVAHGFDTLGLSTVYATVAADNTASLALLDRLGFRHERDVTEDDGSTTRVLARHRHPTAD</sequence>
<dbReference type="InterPro" id="IPR000182">
    <property type="entry name" value="GNAT_dom"/>
</dbReference>